<evidence type="ECO:0000256" key="6">
    <source>
        <dbReference type="SAM" id="Phobius"/>
    </source>
</evidence>
<protein>
    <submittedName>
        <fullName evidence="7">Lipopolysaccharide biosynthesis protein</fullName>
    </submittedName>
</protein>
<dbReference type="PANTHER" id="PTHR30250">
    <property type="entry name" value="PST FAMILY PREDICTED COLANIC ACID TRANSPORTER"/>
    <property type="match status" value="1"/>
</dbReference>
<evidence type="ECO:0000256" key="1">
    <source>
        <dbReference type="ARBA" id="ARBA00004651"/>
    </source>
</evidence>
<feature type="transmembrane region" description="Helical" evidence="6">
    <location>
        <begin position="368"/>
        <end position="390"/>
    </location>
</feature>
<dbReference type="PANTHER" id="PTHR30250:SF26">
    <property type="entry name" value="PSMA PROTEIN"/>
    <property type="match status" value="1"/>
</dbReference>
<evidence type="ECO:0000256" key="5">
    <source>
        <dbReference type="ARBA" id="ARBA00023136"/>
    </source>
</evidence>
<evidence type="ECO:0000313" key="7">
    <source>
        <dbReference type="EMBL" id="QUC08068.1"/>
    </source>
</evidence>
<dbReference type="RefSeq" id="WP_212323548.1">
    <property type="nucleotide sequence ID" value="NZ_AP024463.1"/>
</dbReference>
<dbReference type="EMBL" id="CP072384">
    <property type="protein sequence ID" value="QUC08068.1"/>
    <property type="molecule type" value="Genomic_DNA"/>
</dbReference>
<feature type="transmembrane region" description="Helical" evidence="6">
    <location>
        <begin position="102"/>
        <end position="120"/>
    </location>
</feature>
<keyword evidence="5 6" id="KW-0472">Membrane</keyword>
<evidence type="ECO:0000256" key="3">
    <source>
        <dbReference type="ARBA" id="ARBA00022692"/>
    </source>
</evidence>
<comment type="subcellular location">
    <subcellularLocation>
        <location evidence="1">Cell membrane</location>
        <topology evidence="1">Multi-pass membrane protein</topology>
    </subcellularLocation>
</comment>
<reference evidence="7 8" key="1">
    <citation type="submission" date="2021-03" db="EMBL/GenBank/DDBJ databases">
        <title>Human Oral Microbial Genomes.</title>
        <authorList>
            <person name="Johnston C.D."/>
            <person name="Chen T."/>
            <person name="Dewhirst F.E."/>
        </authorList>
    </citation>
    <scope>NUCLEOTIDE SEQUENCE [LARGE SCALE GENOMIC DNA]</scope>
    <source>
        <strain evidence="7 8">DSMZ 100122</strain>
    </source>
</reference>
<gene>
    <name evidence="7" type="ORF">J5A65_14365</name>
</gene>
<keyword evidence="3 6" id="KW-0812">Transmembrane</keyword>
<name>A0ABX7Y5P9_9ACTN</name>
<accession>A0ABX7Y5P9</accession>
<feature type="transmembrane region" description="Helical" evidence="6">
    <location>
        <begin position="126"/>
        <end position="148"/>
    </location>
</feature>
<feature type="transmembrane region" description="Helical" evidence="6">
    <location>
        <begin position="160"/>
        <end position="179"/>
    </location>
</feature>
<feature type="transmembrane region" description="Helical" evidence="6">
    <location>
        <begin position="337"/>
        <end position="356"/>
    </location>
</feature>
<feature type="transmembrane region" description="Helical" evidence="6">
    <location>
        <begin position="454"/>
        <end position="474"/>
    </location>
</feature>
<feature type="transmembrane region" description="Helical" evidence="6">
    <location>
        <begin position="396"/>
        <end position="417"/>
    </location>
</feature>
<evidence type="ECO:0000256" key="2">
    <source>
        <dbReference type="ARBA" id="ARBA00022475"/>
    </source>
</evidence>
<feature type="transmembrane region" description="Helical" evidence="6">
    <location>
        <begin position="253"/>
        <end position="280"/>
    </location>
</feature>
<organism evidence="7 8">
    <name type="scientific">Arachnia rubra</name>
    <dbReference type="NCBI Taxonomy" id="1547448"/>
    <lineage>
        <taxon>Bacteria</taxon>
        <taxon>Bacillati</taxon>
        <taxon>Actinomycetota</taxon>
        <taxon>Actinomycetes</taxon>
        <taxon>Propionibacteriales</taxon>
        <taxon>Propionibacteriaceae</taxon>
        <taxon>Arachnia</taxon>
    </lineage>
</organism>
<evidence type="ECO:0000313" key="8">
    <source>
        <dbReference type="Proteomes" id="UP000678513"/>
    </source>
</evidence>
<feature type="transmembrane region" description="Helical" evidence="6">
    <location>
        <begin position="185"/>
        <end position="205"/>
    </location>
</feature>
<feature type="transmembrane region" description="Helical" evidence="6">
    <location>
        <begin position="301"/>
        <end position="325"/>
    </location>
</feature>
<evidence type="ECO:0000256" key="4">
    <source>
        <dbReference type="ARBA" id="ARBA00022989"/>
    </source>
</evidence>
<keyword evidence="8" id="KW-1185">Reference proteome</keyword>
<proteinExistence type="predicted"/>
<dbReference type="InterPro" id="IPR050833">
    <property type="entry name" value="Poly_Biosynth_Transport"/>
</dbReference>
<feature type="transmembrane region" description="Helical" evidence="6">
    <location>
        <begin position="217"/>
        <end position="241"/>
    </location>
</feature>
<keyword evidence="4 6" id="KW-1133">Transmembrane helix</keyword>
<feature type="transmembrane region" description="Helical" evidence="6">
    <location>
        <begin position="429"/>
        <end position="448"/>
    </location>
</feature>
<sequence>MKFTPVQLNSPASTSGAKKGVLSIISVGLQGGTRSISNWLVASFAGRIVYGVVSNATALAFLLHTFWPSSAQPAASKFIARARGKQDDAEVHAVARHLSVRVLQVTSLLAVAAPVLWMLLYGGAWWEGLCVSAILITVCTSSYARGVHFGAGQVARGTRVDLIASLIGIVGTGLLLLLGVHNLLLTLPLSLALGVYSLLCWPWTAHGRPEKALRSEIDKFVTFTAAGSIASSGVLSLSQIITGILPQEGASGIYGAAAQLVTPMTMITGALTSVLYPALAEAHGAGDREKLRSHTDLMTRGFVALLVPVFGALAIAARPLIYVVYELGRGHAGYAEAATLMPVFCIALLLNNVATPSVSAITSGEHKYVWYSMLLSQAGLLTAIVVWVAAVPFLGLFAVALGYGVGLVLTAVSLMVVAWRLTGQRWSRLAVFLLGSAAFIGVASWLTQTLSPSYWLDVVVAAVFAGVWLALAIHPMRRIIAATRS</sequence>
<keyword evidence="2" id="KW-1003">Cell membrane</keyword>
<dbReference type="Proteomes" id="UP000678513">
    <property type="component" value="Chromosome"/>
</dbReference>